<dbReference type="PANTHER" id="PTHR42966:SF2">
    <property type="entry name" value="PSEUDAMINIC ACID SYNTHASE"/>
    <property type="match status" value="1"/>
</dbReference>
<dbReference type="Pfam" id="PF08666">
    <property type="entry name" value="SAF"/>
    <property type="match status" value="1"/>
</dbReference>
<dbReference type="InterPro" id="IPR013132">
    <property type="entry name" value="PseI/NeuA/B-like_N"/>
</dbReference>
<dbReference type="Proteomes" id="UP000231379">
    <property type="component" value="Unassembled WGS sequence"/>
</dbReference>
<sequence>MVPLVVSGRKIGPGEPCFIVAEISANHHQKYEEAEALVKAAKAAGADAVKFQTYTPDTMTIDSDKKWFFLEGENTPESWKKSNLYDLYATAYTPWEWQPKLKELAEELGIAFFSTPFDETAVDFLEEMDVPCYKIASYEATDIPLLKKVASTGKPVILSIGFAELHEVEEAVRTVREAGAREVALLHCVTAYADEPRPECMNLRTIRDIAERFDVVSGFSDNNAGIEAPVASVYAGASIVEKHFMLDRSTGGPDSRFSVEPDEFAEMVRGIRRAEVLLGRVRYGPAGEDEKNYKKLRRSLFAVSDIKKGDVFTPKNVRVIRPAYGLSPNRYDDVIGRRAAHDIERGTPLSEGDVVQ</sequence>
<dbReference type="EMBL" id="PFBM01000014">
    <property type="protein sequence ID" value="PIR82471.1"/>
    <property type="molecule type" value="Genomic_DNA"/>
</dbReference>
<dbReference type="InterPro" id="IPR013785">
    <property type="entry name" value="Aldolase_TIM"/>
</dbReference>
<proteinExistence type="predicted"/>
<dbReference type="InterPro" id="IPR006190">
    <property type="entry name" value="SAF_AFP_Neu5Ac"/>
</dbReference>
<dbReference type="InterPro" id="IPR051690">
    <property type="entry name" value="PseI-like"/>
</dbReference>
<dbReference type="InterPro" id="IPR020030">
    <property type="entry name" value="Pseudaminic_synth_PseI"/>
</dbReference>
<name>A0A2H0U7S5_9BACT</name>
<dbReference type="Gene3D" id="3.20.20.70">
    <property type="entry name" value="Aldolase class I"/>
    <property type="match status" value="1"/>
</dbReference>
<accession>A0A2H0U7S5</accession>
<dbReference type="InterPro" id="IPR013974">
    <property type="entry name" value="SAF"/>
</dbReference>
<dbReference type="GO" id="GO:0016051">
    <property type="term" value="P:carbohydrate biosynthetic process"/>
    <property type="evidence" value="ECO:0007669"/>
    <property type="project" value="InterPro"/>
</dbReference>
<evidence type="ECO:0000313" key="3">
    <source>
        <dbReference type="Proteomes" id="UP000231379"/>
    </source>
</evidence>
<dbReference type="PANTHER" id="PTHR42966">
    <property type="entry name" value="N-ACETYLNEURAMINATE SYNTHASE"/>
    <property type="match status" value="1"/>
</dbReference>
<protein>
    <submittedName>
        <fullName evidence="2">Pseudaminic acid synthase</fullName>
    </submittedName>
</protein>
<evidence type="ECO:0000259" key="1">
    <source>
        <dbReference type="PROSITE" id="PS50844"/>
    </source>
</evidence>
<reference evidence="3" key="1">
    <citation type="submission" date="2017-09" db="EMBL/GenBank/DDBJ databases">
        <title>Depth-based differentiation of microbial function through sediment-hosted aquifers and enrichment of novel symbionts in the deep terrestrial subsurface.</title>
        <authorList>
            <person name="Probst A.J."/>
            <person name="Ladd B."/>
            <person name="Jarett J.K."/>
            <person name="Geller-Mcgrath D.E."/>
            <person name="Sieber C.M.K."/>
            <person name="Emerson J.B."/>
            <person name="Anantharaman K."/>
            <person name="Thomas B.C."/>
            <person name="Malmstrom R."/>
            <person name="Stieglmeier M."/>
            <person name="Klingl A."/>
            <person name="Woyke T."/>
            <person name="Ryan C.M."/>
            <person name="Banfield J.F."/>
        </authorList>
    </citation>
    <scope>NUCLEOTIDE SEQUENCE [LARGE SCALE GENOMIC DNA]</scope>
</reference>
<dbReference type="CDD" id="cd11615">
    <property type="entry name" value="SAF_NeuB_like"/>
    <property type="match status" value="1"/>
</dbReference>
<feature type="domain" description="AFP-like" evidence="1">
    <location>
        <begin position="299"/>
        <end position="356"/>
    </location>
</feature>
<comment type="caution">
    <text evidence="2">The sequence shown here is derived from an EMBL/GenBank/DDBJ whole genome shotgun (WGS) entry which is preliminary data.</text>
</comment>
<dbReference type="SUPFAM" id="SSF51569">
    <property type="entry name" value="Aldolase"/>
    <property type="match status" value="1"/>
</dbReference>
<organism evidence="2 3">
    <name type="scientific">Candidatus Kaiserbacteria bacterium CG10_big_fil_rev_8_21_14_0_10_59_10</name>
    <dbReference type="NCBI Taxonomy" id="1974612"/>
    <lineage>
        <taxon>Bacteria</taxon>
        <taxon>Candidatus Kaiseribacteriota</taxon>
    </lineage>
</organism>
<evidence type="ECO:0000313" key="2">
    <source>
        <dbReference type="EMBL" id="PIR82471.1"/>
    </source>
</evidence>
<gene>
    <name evidence="2" type="primary">pseI</name>
    <name evidence="2" type="ORF">COU20_02295</name>
</gene>
<dbReference type="SUPFAM" id="SSF51269">
    <property type="entry name" value="AFP III-like domain"/>
    <property type="match status" value="1"/>
</dbReference>
<dbReference type="Pfam" id="PF03102">
    <property type="entry name" value="NeuB"/>
    <property type="match status" value="1"/>
</dbReference>
<dbReference type="NCBIfam" id="TIGR03586">
    <property type="entry name" value="PseI"/>
    <property type="match status" value="1"/>
</dbReference>
<dbReference type="AlphaFoldDB" id="A0A2H0U7S5"/>
<dbReference type="GO" id="GO:0047444">
    <property type="term" value="F:N-acylneuraminate-9-phosphate synthase activity"/>
    <property type="evidence" value="ECO:0007669"/>
    <property type="project" value="TreeGrafter"/>
</dbReference>
<dbReference type="Gene3D" id="3.90.1210.10">
    <property type="entry name" value="Antifreeze-like/N-acetylneuraminic acid synthase C-terminal domain"/>
    <property type="match status" value="1"/>
</dbReference>
<dbReference type="PROSITE" id="PS50844">
    <property type="entry name" value="AFP_LIKE"/>
    <property type="match status" value="1"/>
</dbReference>
<dbReference type="InterPro" id="IPR036732">
    <property type="entry name" value="AFP_Neu5c_C_sf"/>
</dbReference>
<dbReference type="SMART" id="SM00858">
    <property type="entry name" value="SAF"/>
    <property type="match status" value="1"/>
</dbReference>
<dbReference type="InterPro" id="IPR057736">
    <property type="entry name" value="SAF_PseI/NeuA/NeuB"/>
</dbReference>